<dbReference type="Proteomes" id="UP001362999">
    <property type="component" value="Unassembled WGS sequence"/>
</dbReference>
<reference evidence="2 3" key="1">
    <citation type="journal article" date="2024" name="J Genomics">
        <title>Draft genome sequencing and assembly of Favolaschia claudopus CIRM-BRFM 2984 isolated from oak limbs.</title>
        <authorList>
            <person name="Navarro D."/>
            <person name="Drula E."/>
            <person name="Chaduli D."/>
            <person name="Cazenave R."/>
            <person name="Ahrendt S."/>
            <person name="Wang J."/>
            <person name="Lipzen A."/>
            <person name="Daum C."/>
            <person name="Barry K."/>
            <person name="Grigoriev I.V."/>
            <person name="Favel A."/>
            <person name="Rosso M.N."/>
            <person name="Martin F."/>
        </authorList>
    </citation>
    <scope>NUCLEOTIDE SEQUENCE [LARGE SCALE GENOMIC DNA]</scope>
    <source>
        <strain evidence="2 3">CIRM-BRFM 2984</strain>
    </source>
</reference>
<organism evidence="2 3">
    <name type="scientific">Favolaschia claudopus</name>
    <dbReference type="NCBI Taxonomy" id="2862362"/>
    <lineage>
        <taxon>Eukaryota</taxon>
        <taxon>Fungi</taxon>
        <taxon>Dikarya</taxon>
        <taxon>Basidiomycota</taxon>
        <taxon>Agaricomycotina</taxon>
        <taxon>Agaricomycetes</taxon>
        <taxon>Agaricomycetidae</taxon>
        <taxon>Agaricales</taxon>
        <taxon>Marasmiineae</taxon>
        <taxon>Mycenaceae</taxon>
        <taxon>Favolaschia</taxon>
    </lineage>
</organism>
<evidence type="ECO:0000313" key="2">
    <source>
        <dbReference type="EMBL" id="KAK6971687.1"/>
    </source>
</evidence>
<sequence length="445" mass="48596">MSANIAPSESHSIIACVSRRPVAFLSPPSSTISYRPITSSTTRLFSLPPLSPSASAPRQHTISYHSLTPRTRLPSTQSPPSHQSVRLASTARESMCLRVNELVTLYAEAALFAARLQSACGPESDGIAEVGDAESEERDAALILPESRPGSPAPSSFGGEREKEADVGVCERCAPFLVSAMFGGLDGRGARGGADVVLPAETGCVEVMHDDAHLTAAVLRDDQNHQLLMDVDQARWTSRSNFVVVVLNSGEKMILSKNRKFTEKNRGIGPVSEMCSLFRWPDCDGNWCKNRQMEGKDIYSIKQNTFYWDVWGIWRSQRCRLAGGDPHRLFCVRRAPRASLLRRHGADSPHSAAAYDFRSSGRGAWTKRTEGRMDSDERVSVAVSSQTPSDAETGWTGMTAVFQSERATVSGAPTLKVVSAQNPEARGTHDNTKHNLRVGEREEDP</sequence>
<dbReference type="EMBL" id="JAWWNJ010000206">
    <property type="protein sequence ID" value="KAK6971687.1"/>
    <property type="molecule type" value="Genomic_DNA"/>
</dbReference>
<dbReference type="AlphaFoldDB" id="A0AAV9Z4X0"/>
<evidence type="ECO:0000313" key="3">
    <source>
        <dbReference type="Proteomes" id="UP001362999"/>
    </source>
</evidence>
<feature type="region of interest" description="Disordered" evidence="1">
    <location>
        <begin position="366"/>
        <end position="395"/>
    </location>
</feature>
<feature type="region of interest" description="Disordered" evidence="1">
    <location>
        <begin position="135"/>
        <end position="162"/>
    </location>
</feature>
<feature type="region of interest" description="Disordered" evidence="1">
    <location>
        <begin position="407"/>
        <end position="445"/>
    </location>
</feature>
<proteinExistence type="predicted"/>
<feature type="compositionally biased region" description="Basic and acidic residues" evidence="1">
    <location>
        <begin position="426"/>
        <end position="445"/>
    </location>
</feature>
<evidence type="ECO:0000256" key="1">
    <source>
        <dbReference type="SAM" id="MobiDB-lite"/>
    </source>
</evidence>
<comment type="caution">
    <text evidence="2">The sequence shown here is derived from an EMBL/GenBank/DDBJ whole genome shotgun (WGS) entry which is preliminary data.</text>
</comment>
<accession>A0AAV9Z4X0</accession>
<feature type="compositionally biased region" description="Basic and acidic residues" evidence="1">
    <location>
        <begin position="367"/>
        <end position="379"/>
    </location>
</feature>
<protein>
    <submittedName>
        <fullName evidence="2">Uncharacterized protein</fullName>
    </submittedName>
</protein>
<name>A0AAV9Z4X0_9AGAR</name>
<keyword evidence="3" id="KW-1185">Reference proteome</keyword>
<gene>
    <name evidence="2" type="ORF">R3P38DRAFT_2813588</name>
</gene>